<keyword evidence="1" id="KW-0812">Transmembrane</keyword>
<dbReference type="Pfam" id="PF02517">
    <property type="entry name" value="Rce1-like"/>
    <property type="match status" value="1"/>
</dbReference>
<feature type="transmembrane region" description="Helical" evidence="1">
    <location>
        <begin position="132"/>
        <end position="155"/>
    </location>
</feature>
<organism evidence="3 4">
    <name type="scientific">Aurantiacibacter luteus</name>
    <dbReference type="NCBI Taxonomy" id="1581420"/>
    <lineage>
        <taxon>Bacteria</taxon>
        <taxon>Pseudomonadati</taxon>
        <taxon>Pseudomonadota</taxon>
        <taxon>Alphaproteobacteria</taxon>
        <taxon>Sphingomonadales</taxon>
        <taxon>Erythrobacteraceae</taxon>
        <taxon>Aurantiacibacter</taxon>
    </lineage>
</organism>
<comment type="caution">
    <text evidence="3">The sequence shown here is derived from an EMBL/GenBank/DDBJ whole genome shotgun (WGS) entry which is preliminary data.</text>
</comment>
<proteinExistence type="predicted"/>
<dbReference type="EMBL" id="LBHB01000002">
    <property type="protein sequence ID" value="KLE34913.1"/>
    <property type="molecule type" value="Genomic_DNA"/>
</dbReference>
<feature type="transmembrane region" description="Helical" evidence="1">
    <location>
        <begin position="7"/>
        <end position="30"/>
    </location>
</feature>
<evidence type="ECO:0000313" key="3">
    <source>
        <dbReference type="EMBL" id="KLE34913.1"/>
    </source>
</evidence>
<keyword evidence="1" id="KW-0472">Membrane</keyword>
<feature type="transmembrane region" description="Helical" evidence="1">
    <location>
        <begin position="90"/>
        <end position="112"/>
    </location>
</feature>
<gene>
    <name evidence="3" type="ORF">AAW00_10775</name>
</gene>
<dbReference type="GO" id="GO:0004175">
    <property type="term" value="F:endopeptidase activity"/>
    <property type="evidence" value="ECO:0007669"/>
    <property type="project" value="UniProtKB-ARBA"/>
</dbReference>
<feature type="domain" description="CAAX prenyl protease 2/Lysostaphin resistance protein A-like" evidence="2">
    <location>
        <begin position="137"/>
        <end position="230"/>
    </location>
</feature>
<evidence type="ECO:0000259" key="2">
    <source>
        <dbReference type="Pfam" id="PF02517"/>
    </source>
</evidence>
<keyword evidence="1" id="KW-1133">Transmembrane helix</keyword>
<accession>A0A0G9N044</accession>
<evidence type="ECO:0000256" key="1">
    <source>
        <dbReference type="SAM" id="Phobius"/>
    </source>
</evidence>
<dbReference type="InterPro" id="IPR003675">
    <property type="entry name" value="Rce1/LyrA-like_dom"/>
</dbReference>
<keyword evidence="4" id="KW-1185">Reference proteome</keyword>
<dbReference type="GO" id="GO:0080120">
    <property type="term" value="P:CAAX-box protein maturation"/>
    <property type="evidence" value="ECO:0007669"/>
    <property type="project" value="UniProtKB-ARBA"/>
</dbReference>
<dbReference type="Proteomes" id="UP000053464">
    <property type="component" value="Unassembled WGS sequence"/>
</dbReference>
<sequence length="246" mass="26135">MGYFWFIAQIVTVALVYLIASTGPTIPAIIDAVQNGTDPEDALTSMATLASVVLGMAGGLLVCWLWLRSEGRVAEVFDLTRPPPGGWRKALAWAAGATVAIVAIFLVGAPLVEALGMETPDASFVLDFVTESPLMFTLWVLGVAWLAAGLGEELLYRGFLMDRLERLRGIGNSTAAVLIIQAVLFGLPHAYQGAGGMVLTGSIGLLLGWVRLRFGGNLWACVLAHGAVDTIMMSLAYADKLGWVQV</sequence>
<dbReference type="PANTHER" id="PTHR43592">
    <property type="entry name" value="CAAX AMINO TERMINAL PROTEASE"/>
    <property type="match status" value="1"/>
</dbReference>
<feature type="transmembrane region" description="Helical" evidence="1">
    <location>
        <begin position="167"/>
        <end position="187"/>
    </location>
</feature>
<dbReference type="PANTHER" id="PTHR43592:SF15">
    <property type="entry name" value="CAAX AMINO TERMINAL PROTEASE FAMILY PROTEIN"/>
    <property type="match status" value="1"/>
</dbReference>
<evidence type="ECO:0000313" key="4">
    <source>
        <dbReference type="Proteomes" id="UP000053464"/>
    </source>
</evidence>
<dbReference type="STRING" id="1581420.AAW00_10775"/>
<feature type="transmembrane region" description="Helical" evidence="1">
    <location>
        <begin position="42"/>
        <end position="67"/>
    </location>
</feature>
<dbReference type="PATRIC" id="fig|1581420.6.peg.2205"/>
<reference evidence="3 4" key="1">
    <citation type="submission" date="2015-04" db="EMBL/GenBank/DDBJ databases">
        <title>The draft genome sequence of Erythrobacter luteus KA37.</title>
        <authorList>
            <person name="Zhuang L."/>
            <person name="Liu Y."/>
            <person name="Shao Z."/>
        </authorList>
    </citation>
    <scope>NUCLEOTIDE SEQUENCE [LARGE SCALE GENOMIC DNA]</scope>
    <source>
        <strain evidence="3 4">KA37</strain>
    </source>
</reference>
<protein>
    <recommendedName>
        <fullName evidence="2">CAAX prenyl protease 2/Lysostaphin resistance protein A-like domain-containing protein</fullName>
    </recommendedName>
</protein>
<dbReference type="AlphaFoldDB" id="A0A0G9N044"/>
<feature type="transmembrane region" description="Helical" evidence="1">
    <location>
        <begin position="193"/>
        <end position="210"/>
    </location>
</feature>
<feature type="transmembrane region" description="Helical" evidence="1">
    <location>
        <begin position="217"/>
        <end position="238"/>
    </location>
</feature>
<name>A0A0G9N044_9SPHN</name>